<reference evidence="1" key="1">
    <citation type="submission" date="2022-06" db="EMBL/GenBank/DDBJ databases">
        <authorList>
            <consortium name="SYNGENTA / RWTH Aachen University"/>
        </authorList>
    </citation>
    <scope>NUCLEOTIDE SEQUENCE</scope>
</reference>
<sequence>MPILLNLKSQNSPPTLLGCVISADAEAETNPNYALSPEIPLKKFLELQQQSSVALYPILPTPSIKGEYHHPTSVEGFSNVNRYGPMAYVGVSSQGSSPELSGPFAFEEGLQQ</sequence>
<dbReference type="Proteomes" id="UP001153365">
    <property type="component" value="Unassembled WGS sequence"/>
</dbReference>
<evidence type="ECO:0000313" key="1">
    <source>
        <dbReference type="EMBL" id="CAH7680287.1"/>
    </source>
</evidence>
<accession>A0AAV0B377</accession>
<proteinExistence type="predicted"/>
<evidence type="ECO:0000313" key="2">
    <source>
        <dbReference type="Proteomes" id="UP001153365"/>
    </source>
</evidence>
<dbReference type="EMBL" id="CALTRL010003301">
    <property type="protein sequence ID" value="CAH7680287.1"/>
    <property type="molecule type" value="Genomic_DNA"/>
</dbReference>
<keyword evidence="2" id="KW-1185">Reference proteome</keyword>
<organism evidence="1 2">
    <name type="scientific">Phakopsora pachyrhizi</name>
    <name type="common">Asian soybean rust disease fungus</name>
    <dbReference type="NCBI Taxonomy" id="170000"/>
    <lineage>
        <taxon>Eukaryota</taxon>
        <taxon>Fungi</taxon>
        <taxon>Dikarya</taxon>
        <taxon>Basidiomycota</taxon>
        <taxon>Pucciniomycotina</taxon>
        <taxon>Pucciniomycetes</taxon>
        <taxon>Pucciniales</taxon>
        <taxon>Phakopsoraceae</taxon>
        <taxon>Phakopsora</taxon>
    </lineage>
</organism>
<dbReference type="AlphaFoldDB" id="A0AAV0B377"/>
<gene>
    <name evidence="1" type="ORF">PPACK8108_LOCUS13345</name>
</gene>
<name>A0AAV0B377_PHAPC</name>
<protein>
    <submittedName>
        <fullName evidence="1">Uncharacterized protein</fullName>
    </submittedName>
</protein>
<comment type="caution">
    <text evidence="1">The sequence shown here is derived from an EMBL/GenBank/DDBJ whole genome shotgun (WGS) entry which is preliminary data.</text>
</comment>